<reference evidence="2" key="1">
    <citation type="submission" date="2022-11" db="UniProtKB">
        <authorList>
            <consortium name="WormBaseParasite"/>
        </authorList>
    </citation>
    <scope>IDENTIFICATION</scope>
</reference>
<keyword evidence="1" id="KW-1185">Reference proteome</keyword>
<protein>
    <submittedName>
        <fullName evidence="2">Uncharacterized protein</fullName>
    </submittedName>
</protein>
<name>A0A915ERR7_9BILA</name>
<evidence type="ECO:0000313" key="1">
    <source>
        <dbReference type="Proteomes" id="UP000887574"/>
    </source>
</evidence>
<sequence>MNISTQTDSLAFTKEVSIQTGNDQPVIGKWKGFDPADDDWYCGQVVDDEYRCEQVNYNGTHCFHCHHKRVFTAEEEQKRRQNDLIGQTKGYQAVIFGEYSPKHTFSTLSSYEEFLRQYKEAVTQVVSINSQQYLLVAITTAGEKDFSKESFFDNFKISLNTICLICRWKISQRKYCRSSLELIEIVQFNCLIIFCLM</sequence>
<dbReference type="AlphaFoldDB" id="A0A915ERR7"/>
<evidence type="ECO:0000313" key="2">
    <source>
        <dbReference type="WBParaSite" id="jg9094"/>
    </source>
</evidence>
<dbReference type="Proteomes" id="UP000887574">
    <property type="component" value="Unplaced"/>
</dbReference>
<proteinExistence type="predicted"/>
<dbReference type="WBParaSite" id="jg9094">
    <property type="protein sequence ID" value="jg9094"/>
    <property type="gene ID" value="jg9094"/>
</dbReference>
<organism evidence="1 2">
    <name type="scientific">Ditylenchus dipsaci</name>
    <dbReference type="NCBI Taxonomy" id="166011"/>
    <lineage>
        <taxon>Eukaryota</taxon>
        <taxon>Metazoa</taxon>
        <taxon>Ecdysozoa</taxon>
        <taxon>Nematoda</taxon>
        <taxon>Chromadorea</taxon>
        <taxon>Rhabditida</taxon>
        <taxon>Tylenchina</taxon>
        <taxon>Tylenchomorpha</taxon>
        <taxon>Sphaerularioidea</taxon>
        <taxon>Anguinidae</taxon>
        <taxon>Anguininae</taxon>
        <taxon>Ditylenchus</taxon>
    </lineage>
</organism>
<accession>A0A915ERR7</accession>